<sequence length="174" mass="19121">EDIAIEDLHVISPPGFPLARLSLKVGCPVIFLRDVSGAYKDSRGIVTDIKVFFMQVRLLSGEVVLVPRVPHEIETDMPFGRRKIRLRRVQFPVALGFATTIDKAQGQTFSTVGVDLRSPCFAHGQLYLALSRASSSAGIKCIVGTNKGECKTKNIVVEALSQASSHRPPYVPWF</sequence>
<dbReference type="SUPFAM" id="SSF52540">
    <property type="entry name" value="P-loop containing nucleoside triphosphate hydrolases"/>
    <property type="match status" value="1"/>
</dbReference>
<dbReference type="PANTHER" id="PTHR23274:SF51">
    <property type="entry name" value="OS03G0423850 PROTEIN"/>
    <property type="match status" value="1"/>
</dbReference>
<protein>
    <recommendedName>
        <fullName evidence="3">Helicase</fullName>
    </recommendedName>
</protein>
<dbReference type="GO" id="GO:0006260">
    <property type="term" value="P:DNA replication"/>
    <property type="evidence" value="ECO:0007669"/>
    <property type="project" value="TreeGrafter"/>
</dbReference>
<dbReference type="Proteomes" id="UP001201163">
    <property type="component" value="Unassembled WGS sequence"/>
</dbReference>
<dbReference type="EMBL" id="JAKELL010000056">
    <property type="protein sequence ID" value="KAH8986194.1"/>
    <property type="molecule type" value="Genomic_DNA"/>
</dbReference>
<gene>
    <name evidence="1" type="ORF">EDB92DRAFT_1802079</name>
</gene>
<evidence type="ECO:0008006" key="3">
    <source>
        <dbReference type="Google" id="ProtNLM"/>
    </source>
</evidence>
<keyword evidence="2" id="KW-1185">Reference proteome</keyword>
<accession>A0AAD4LCF3</accession>
<dbReference type="AlphaFoldDB" id="A0AAD4LCF3"/>
<evidence type="ECO:0000313" key="2">
    <source>
        <dbReference type="Proteomes" id="UP001201163"/>
    </source>
</evidence>
<dbReference type="PANTHER" id="PTHR23274">
    <property type="entry name" value="DNA HELICASE-RELATED"/>
    <property type="match status" value="1"/>
</dbReference>
<proteinExistence type="predicted"/>
<name>A0AAD4LCF3_9AGAM</name>
<dbReference type="GO" id="GO:0005657">
    <property type="term" value="C:replication fork"/>
    <property type="evidence" value="ECO:0007669"/>
    <property type="project" value="TreeGrafter"/>
</dbReference>
<evidence type="ECO:0000313" key="1">
    <source>
        <dbReference type="EMBL" id="KAH8986194.1"/>
    </source>
</evidence>
<dbReference type="CDD" id="cd18809">
    <property type="entry name" value="SF1_C_RecD"/>
    <property type="match status" value="1"/>
</dbReference>
<feature type="non-terminal residue" evidence="1">
    <location>
        <position position="1"/>
    </location>
</feature>
<organism evidence="1 2">
    <name type="scientific">Lactarius akahatsu</name>
    <dbReference type="NCBI Taxonomy" id="416441"/>
    <lineage>
        <taxon>Eukaryota</taxon>
        <taxon>Fungi</taxon>
        <taxon>Dikarya</taxon>
        <taxon>Basidiomycota</taxon>
        <taxon>Agaricomycotina</taxon>
        <taxon>Agaricomycetes</taxon>
        <taxon>Russulales</taxon>
        <taxon>Russulaceae</taxon>
        <taxon>Lactarius</taxon>
    </lineage>
</organism>
<dbReference type="InterPro" id="IPR027417">
    <property type="entry name" value="P-loop_NTPase"/>
</dbReference>
<reference evidence="1" key="1">
    <citation type="submission" date="2022-01" db="EMBL/GenBank/DDBJ databases">
        <title>Comparative genomics reveals a dynamic genome evolution in the ectomycorrhizal milk-cap (Lactarius) mushrooms.</title>
        <authorList>
            <consortium name="DOE Joint Genome Institute"/>
            <person name="Lebreton A."/>
            <person name="Tang N."/>
            <person name="Kuo A."/>
            <person name="LaButti K."/>
            <person name="Drula E."/>
            <person name="Barry K."/>
            <person name="Clum A."/>
            <person name="Lipzen A."/>
            <person name="Mousain D."/>
            <person name="Ng V."/>
            <person name="Wang R."/>
            <person name="Wang X."/>
            <person name="Dai Y."/>
            <person name="Henrissat B."/>
            <person name="Grigoriev I.V."/>
            <person name="Guerin-Laguette A."/>
            <person name="Yu F."/>
            <person name="Martin F.M."/>
        </authorList>
    </citation>
    <scope>NUCLEOTIDE SEQUENCE</scope>
    <source>
        <strain evidence="1">QP</strain>
    </source>
</reference>
<comment type="caution">
    <text evidence="1">The sequence shown here is derived from an EMBL/GenBank/DDBJ whole genome shotgun (WGS) entry which is preliminary data.</text>
</comment>